<evidence type="ECO:0000313" key="1">
    <source>
        <dbReference type="EMBL" id="HHF98054.1"/>
    </source>
</evidence>
<comment type="caution">
    <text evidence="1">The sequence shown here is derived from an EMBL/GenBank/DDBJ whole genome shotgun (WGS) entry which is preliminary data.</text>
</comment>
<dbReference type="InterPro" id="IPR013321">
    <property type="entry name" value="Arc_rbn_hlx_hlx"/>
</dbReference>
<dbReference type="Proteomes" id="UP000886070">
    <property type="component" value="Unassembled WGS sequence"/>
</dbReference>
<reference evidence="1" key="1">
    <citation type="journal article" date="2020" name="mSystems">
        <title>Genome- and Community-Level Interaction Insights into Carbon Utilization and Element Cycling Functions of Hydrothermarchaeota in Hydrothermal Sediment.</title>
        <authorList>
            <person name="Zhou Z."/>
            <person name="Liu Y."/>
            <person name="Xu W."/>
            <person name="Pan J."/>
            <person name="Luo Z.H."/>
            <person name="Li M."/>
        </authorList>
    </citation>
    <scope>NUCLEOTIDE SEQUENCE [LARGE SCALE GENOMIC DNA]</scope>
    <source>
        <strain evidence="1">HyVt-92</strain>
    </source>
</reference>
<dbReference type="EMBL" id="DRTT01000029">
    <property type="protein sequence ID" value="HHF98054.1"/>
    <property type="molecule type" value="Genomic_DNA"/>
</dbReference>
<accession>A0A7V5LZQ6</accession>
<gene>
    <name evidence="1" type="ORF">ENL39_01010</name>
</gene>
<dbReference type="Gene3D" id="1.10.1220.10">
    <property type="entry name" value="Met repressor-like"/>
    <property type="match status" value="1"/>
</dbReference>
<name>A0A7V5LZQ6_UNCAE</name>
<proteinExistence type="predicted"/>
<organism evidence="1">
    <name type="scientific">Aerophobetes bacterium</name>
    <dbReference type="NCBI Taxonomy" id="2030807"/>
    <lineage>
        <taxon>Bacteria</taxon>
        <taxon>Candidatus Aerophobota</taxon>
    </lineage>
</organism>
<evidence type="ECO:0008006" key="2">
    <source>
        <dbReference type="Google" id="ProtNLM"/>
    </source>
</evidence>
<sequence length="60" mass="7245">MRKMHKLLIVLEDSQYEALRKLAFEKRLSMSFIIRKLLDSYFDAANDIKREDNQERKKNG</sequence>
<protein>
    <recommendedName>
        <fullName evidence="2">Ribbon-helix-helix protein, CopG family</fullName>
    </recommendedName>
</protein>
<dbReference type="AlphaFoldDB" id="A0A7V5LZQ6"/>
<dbReference type="GO" id="GO:0006355">
    <property type="term" value="P:regulation of DNA-templated transcription"/>
    <property type="evidence" value="ECO:0007669"/>
    <property type="project" value="InterPro"/>
</dbReference>